<feature type="region of interest" description="Disordered" evidence="9">
    <location>
        <begin position="60"/>
        <end position="109"/>
    </location>
</feature>
<evidence type="ECO:0000259" key="10">
    <source>
        <dbReference type="PROSITE" id="PS51873"/>
    </source>
</evidence>
<dbReference type="InterPro" id="IPR051628">
    <property type="entry name" value="LUBAC_E3_Ligases"/>
</dbReference>
<keyword evidence="12" id="KW-1185">Reference proteome</keyword>
<dbReference type="CDD" id="cd20353">
    <property type="entry name" value="Rcat_RBR_RNF216"/>
    <property type="match status" value="1"/>
</dbReference>
<accession>A0AA38R3Z4</accession>
<feature type="compositionally biased region" description="Basic and acidic residues" evidence="9">
    <location>
        <begin position="647"/>
        <end position="674"/>
    </location>
</feature>
<dbReference type="InterPro" id="IPR047546">
    <property type="entry name" value="Rcat_RBR_RNF216"/>
</dbReference>
<dbReference type="PROSITE" id="PS51873">
    <property type="entry name" value="TRIAD"/>
    <property type="match status" value="1"/>
</dbReference>
<dbReference type="CDD" id="cd20339">
    <property type="entry name" value="BRcat_RBR_RNF216"/>
    <property type="match status" value="1"/>
</dbReference>
<feature type="coiled-coil region" evidence="8">
    <location>
        <begin position="582"/>
        <end position="623"/>
    </location>
</feature>
<evidence type="ECO:0000256" key="1">
    <source>
        <dbReference type="ARBA" id="ARBA00004906"/>
    </source>
</evidence>
<dbReference type="InterPro" id="IPR044066">
    <property type="entry name" value="TRIAD_supradom"/>
</dbReference>
<feature type="compositionally biased region" description="Low complexity" evidence="9">
    <location>
        <begin position="633"/>
        <end position="646"/>
    </location>
</feature>
<dbReference type="GO" id="GO:0008270">
    <property type="term" value="F:zinc ion binding"/>
    <property type="evidence" value="ECO:0007669"/>
    <property type="project" value="UniProtKB-KW"/>
</dbReference>
<evidence type="ECO:0000313" key="11">
    <source>
        <dbReference type="EMBL" id="KAJ9136468.1"/>
    </source>
</evidence>
<comment type="pathway">
    <text evidence="1">Protein modification; protein ubiquitination.</text>
</comment>
<comment type="caution">
    <text evidence="11">The sequence shown here is derived from an EMBL/GenBank/DDBJ whole genome shotgun (WGS) entry which is preliminary data.</text>
</comment>
<evidence type="ECO:0000256" key="3">
    <source>
        <dbReference type="ARBA" id="ARBA00022723"/>
    </source>
</evidence>
<organism evidence="11 12">
    <name type="scientific">Pleurostoma richardsiae</name>
    <dbReference type="NCBI Taxonomy" id="41990"/>
    <lineage>
        <taxon>Eukaryota</taxon>
        <taxon>Fungi</taxon>
        <taxon>Dikarya</taxon>
        <taxon>Ascomycota</taxon>
        <taxon>Pezizomycotina</taxon>
        <taxon>Sordariomycetes</taxon>
        <taxon>Sordariomycetidae</taxon>
        <taxon>Calosphaeriales</taxon>
        <taxon>Pleurostomataceae</taxon>
        <taxon>Pleurostoma</taxon>
    </lineage>
</organism>
<evidence type="ECO:0000256" key="4">
    <source>
        <dbReference type="ARBA" id="ARBA00022737"/>
    </source>
</evidence>
<dbReference type="GO" id="GO:0016740">
    <property type="term" value="F:transferase activity"/>
    <property type="evidence" value="ECO:0007669"/>
    <property type="project" value="UniProtKB-KW"/>
</dbReference>
<name>A0AA38R3Z4_9PEZI</name>
<dbReference type="InterPro" id="IPR047544">
    <property type="entry name" value="RING-HC_RBR_RNF216"/>
</dbReference>
<keyword evidence="4" id="KW-0677">Repeat</keyword>
<dbReference type="CDD" id="cd16630">
    <property type="entry name" value="RING-HC_RBR_RNF216"/>
    <property type="match status" value="1"/>
</dbReference>
<keyword evidence="6" id="KW-0833">Ubl conjugation pathway</keyword>
<dbReference type="EMBL" id="JANBVO010000040">
    <property type="protein sequence ID" value="KAJ9136468.1"/>
    <property type="molecule type" value="Genomic_DNA"/>
</dbReference>
<keyword evidence="3" id="KW-0479">Metal-binding</keyword>
<protein>
    <submittedName>
        <fullName evidence="11">Ring finger protein</fullName>
    </submittedName>
</protein>
<dbReference type="Proteomes" id="UP001174694">
    <property type="component" value="Unassembled WGS sequence"/>
</dbReference>
<evidence type="ECO:0000256" key="2">
    <source>
        <dbReference type="ARBA" id="ARBA00022679"/>
    </source>
</evidence>
<dbReference type="PANTHER" id="PTHR22770:SF47">
    <property type="entry name" value="E3 UBIQUITIN-PROTEIN LIGASE RNF216"/>
    <property type="match status" value="1"/>
</dbReference>
<feature type="compositionally biased region" description="Basic and acidic residues" evidence="9">
    <location>
        <begin position="95"/>
        <end position="109"/>
    </location>
</feature>
<evidence type="ECO:0000256" key="7">
    <source>
        <dbReference type="ARBA" id="ARBA00022833"/>
    </source>
</evidence>
<keyword evidence="8" id="KW-0175">Coiled coil</keyword>
<evidence type="ECO:0000313" key="12">
    <source>
        <dbReference type="Proteomes" id="UP001174694"/>
    </source>
</evidence>
<gene>
    <name evidence="11" type="ORF">NKR23_g9878</name>
</gene>
<reference evidence="11" key="1">
    <citation type="submission" date="2022-07" db="EMBL/GenBank/DDBJ databases">
        <title>Fungi with potential for degradation of polypropylene.</title>
        <authorList>
            <person name="Gostincar C."/>
        </authorList>
    </citation>
    <scope>NUCLEOTIDE SEQUENCE</scope>
    <source>
        <strain evidence="11">EXF-13308</strain>
    </source>
</reference>
<dbReference type="SUPFAM" id="SSF57850">
    <property type="entry name" value="RING/U-box"/>
    <property type="match status" value="1"/>
</dbReference>
<dbReference type="AlphaFoldDB" id="A0AA38R3Z4"/>
<keyword evidence="5" id="KW-0863">Zinc-finger</keyword>
<evidence type="ECO:0000256" key="9">
    <source>
        <dbReference type="SAM" id="MobiDB-lite"/>
    </source>
</evidence>
<proteinExistence type="predicted"/>
<evidence type="ECO:0000256" key="6">
    <source>
        <dbReference type="ARBA" id="ARBA00022786"/>
    </source>
</evidence>
<dbReference type="PANTHER" id="PTHR22770">
    <property type="entry name" value="UBIQUITIN CONJUGATING ENZYME 7 INTERACTING PROTEIN-RELATED"/>
    <property type="match status" value="1"/>
</dbReference>
<feature type="region of interest" description="Disordered" evidence="9">
    <location>
        <begin position="627"/>
        <end position="683"/>
    </location>
</feature>
<sequence length="815" mass="91126">MSVGDQGMSAGDDCVDAGVEGSRATCKEIVLEVFPDICPDFLERTIDALGNSHELIITTLLDQSENGEPYPTRPRGSRKRKRSQDDSDDEDGVENENKQAARKFDNEERRKGEKADTYIKLSKSLLQQDFPNVYCKDLYASFENHGNLLFPTYLALDKRVAEPRDQTLELKHKNQIKMQEKFTHLKLDETIRTCKDEGEKEALEEFRAARNARIFMVAKSSVDRQERAREAEEFEAAKRDGTVASCGCCYDDFAMSRMVQCNGEDVHWFCRQCCRLMAESQIGLSKYELNCMSVDECNAGFSQAQRDLFLDKKTKVALERIEQEAMLRMAGIENLETCPFCPFAAEYPSVEINKEFRCQNPDCELVSCRLCREETHVPKSCEEAARDNGISARRLIEEAMSAALIRTCNKCGTPFIKEHGCNKMTCTRNGCFNVQCYVCHKSCDYNHFDDASRGGKAGNCPLFDSVQQRHENEVRAAEEAARKQVVDENPGVDAGALEIKVSENVKADDEKRKKNEGFRPYVPAQHAPHFAAPGARGRAIAPHIPDMGGREPLRPDPDLRPQMNALQCQIMALQEHHRQHGIRQRNEAVAAARDQLAAARNQLDAARDHQAAVREQLDAARDQIAAVRDHQAAARNHQAAARNHQAAARDHQAAARDQRAAARDQLDAARDQKQHGRNQAQDRAAALVNDPHHRLRDQGPAVQPNVIANRLAPAPALGVVAARARLPPELRQGVPLPQVALQMMPPALNVLAPLPNPRHVVPNMILQARRHLRIKEPMPLAGLQEGLQAGINMLQEGLDDLQEVLGDLQDDLGDR</sequence>
<evidence type="ECO:0000256" key="8">
    <source>
        <dbReference type="SAM" id="Coils"/>
    </source>
</evidence>
<dbReference type="InterPro" id="IPR047545">
    <property type="entry name" value="BRcat_RBR_RNF216"/>
</dbReference>
<keyword evidence="2" id="KW-0808">Transferase</keyword>
<feature type="domain" description="RING-type" evidence="10">
    <location>
        <begin position="242"/>
        <end position="464"/>
    </location>
</feature>
<evidence type="ECO:0000256" key="5">
    <source>
        <dbReference type="ARBA" id="ARBA00022771"/>
    </source>
</evidence>
<keyword evidence="7" id="KW-0862">Zinc</keyword>
<dbReference type="Gene3D" id="1.20.120.1750">
    <property type="match status" value="1"/>
</dbReference>
<dbReference type="Pfam" id="PF26200">
    <property type="entry name" value="Rcat_RNF216"/>
    <property type="match status" value="1"/>
</dbReference>